<dbReference type="EMBL" id="SFCC01000023">
    <property type="protein sequence ID" value="RZQ59599.1"/>
    <property type="molecule type" value="Genomic_DNA"/>
</dbReference>
<accession>A0A4Q7IYR2</accession>
<comment type="caution">
    <text evidence="2">The sequence shown here is derived from an EMBL/GenBank/DDBJ whole genome shotgun (WGS) entry which is preliminary data.</text>
</comment>
<evidence type="ECO:0000313" key="2">
    <source>
        <dbReference type="EMBL" id="RZQ59599.1"/>
    </source>
</evidence>
<name>A0A4Q7IYR2_9PSEU</name>
<reference evidence="2 3" key="1">
    <citation type="submission" date="2019-02" db="EMBL/GenBank/DDBJ databases">
        <title>Draft genome sequence of Amycolatopsis sp. 8-3EHSu isolated from roots of Suaeda maritima.</title>
        <authorList>
            <person name="Duangmal K."/>
            <person name="Chantavorakit T."/>
        </authorList>
    </citation>
    <scope>NUCLEOTIDE SEQUENCE [LARGE SCALE GENOMIC DNA]</scope>
    <source>
        <strain evidence="2 3">8-3EHSu</strain>
    </source>
</reference>
<keyword evidence="3" id="KW-1185">Reference proteome</keyword>
<dbReference type="OrthoDB" id="4144896at2"/>
<evidence type="ECO:0000313" key="3">
    <source>
        <dbReference type="Proteomes" id="UP000292003"/>
    </source>
</evidence>
<dbReference type="Gene3D" id="1.10.10.2910">
    <property type="match status" value="1"/>
</dbReference>
<feature type="region of interest" description="Disordered" evidence="1">
    <location>
        <begin position="144"/>
        <end position="181"/>
    </location>
</feature>
<dbReference type="Proteomes" id="UP000292003">
    <property type="component" value="Unassembled WGS sequence"/>
</dbReference>
<sequence>MKQLRRQCEARLAALNIPEGLTVTELCAHIGKQRGRAIQLVSTKMEASNPCGIWVAAADTDFVFYDAETSKPHQEHIIVHELGHMICGHRGNGELDDDTARLFFPDLDPDLVRSYLKRTSYANDQELEAELMASAILEKIDRESRRRETPALEPGSVIARLASSLAEPPETGSRYRPPPAE</sequence>
<organism evidence="2 3">
    <name type="scientific">Amycolatopsis suaedae</name>
    <dbReference type="NCBI Taxonomy" id="2510978"/>
    <lineage>
        <taxon>Bacteria</taxon>
        <taxon>Bacillati</taxon>
        <taxon>Actinomycetota</taxon>
        <taxon>Actinomycetes</taxon>
        <taxon>Pseudonocardiales</taxon>
        <taxon>Pseudonocardiaceae</taxon>
        <taxon>Amycolatopsis</taxon>
    </lineage>
</organism>
<protein>
    <submittedName>
        <fullName evidence="2">ImmA/IrrE family metallo-endopeptidase</fullName>
    </submittedName>
</protein>
<dbReference type="AlphaFoldDB" id="A0A4Q7IYR2"/>
<gene>
    <name evidence="2" type="ORF">EWH70_33535</name>
</gene>
<proteinExistence type="predicted"/>
<evidence type="ECO:0000256" key="1">
    <source>
        <dbReference type="SAM" id="MobiDB-lite"/>
    </source>
</evidence>